<dbReference type="EC" id="3.1.3.16" evidence="4"/>
<evidence type="ECO:0000313" key="7">
    <source>
        <dbReference type="EMBL" id="KAF3440909.1"/>
    </source>
</evidence>
<dbReference type="PANTHER" id="PTHR45668">
    <property type="entry name" value="SERINE/THREONINE-PROTEIN PHOSPHATASE 5-RELATED"/>
    <property type="match status" value="1"/>
</dbReference>
<dbReference type="AlphaFoldDB" id="A0A8K0E7G7"/>
<dbReference type="CDD" id="cd07418">
    <property type="entry name" value="MPP_PP7"/>
    <property type="match status" value="1"/>
</dbReference>
<evidence type="ECO:0000256" key="3">
    <source>
        <dbReference type="ARBA" id="ARBA00023211"/>
    </source>
</evidence>
<evidence type="ECO:0000256" key="1">
    <source>
        <dbReference type="ARBA" id="ARBA00001936"/>
    </source>
</evidence>
<dbReference type="OrthoDB" id="445564at2759"/>
<comment type="similarity">
    <text evidence="4">Belongs to the PPP phosphatase family.</text>
</comment>
<dbReference type="Gene3D" id="3.60.21.10">
    <property type="match status" value="1"/>
</dbReference>
<dbReference type="InterPro" id="IPR041754">
    <property type="entry name" value="MPP_PP7"/>
</dbReference>
<gene>
    <name evidence="7" type="ORF">FNV43_RR19195</name>
</gene>
<dbReference type="SUPFAM" id="SSF56300">
    <property type="entry name" value="Metallo-dependent phosphatases"/>
    <property type="match status" value="1"/>
</dbReference>
<comment type="cofactor">
    <cofactor evidence="1">
        <name>Mn(2+)</name>
        <dbReference type="ChEBI" id="CHEBI:29035"/>
    </cofactor>
</comment>
<dbReference type="Proteomes" id="UP000796880">
    <property type="component" value="Unassembled WGS sequence"/>
</dbReference>
<dbReference type="GO" id="GO:0004722">
    <property type="term" value="F:protein serine/threonine phosphatase activity"/>
    <property type="evidence" value="ECO:0007669"/>
    <property type="project" value="UniProtKB-EC"/>
</dbReference>
<name>A0A8K0E7G7_9ROSA</name>
<dbReference type="InterPro" id="IPR004843">
    <property type="entry name" value="Calcineurin-like_PHP"/>
</dbReference>
<feature type="region of interest" description="Disordered" evidence="5">
    <location>
        <begin position="1"/>
        <end position="45"/>
    </location>
</feature>
<dbReference type="PRINTS" id="PR00114">
    <property type="entry name" value="STPHPHTASE"/>
</dbReference>
<keyword evidence="3" id="KW-0464">Manganese</keyword>
<evidence type="ECO:0000256" key="4">
    <source>
        <dbReference type="RuleBase" id="RU004273"/>
    </source>
</evidence>
<evidence type="ECO:0000313" key="8">
    <source>
        <dbReference type="Proteomes" id="UP000796880"/>
    </source>
</evidence>
<dbReference type="EMBL" id="VOIH02000008">
    <property type="protein sequence ID" value="KAF3440909.1"/>
    <property type="molecule type" value="Genomic_DNA"/>
</dbReference>
<evidence type="ECO:0000259" key="6">
    <source>
        <dbReference type="PROSITE" id="PS00125"/>
    </source>
</evidence>
<dbReference type="SMART" id="SM00156">
    <property type="entry name" value="PP2Ac"/>
    <property type="match status" value="1"/>
</dbReference>
<dbReference type="InterPro" id="IPR051134">
    <property type="entry name" value="PPP_phosphatase"/>
</dbReference>
<comment type="catalytic activity">
    <reaction evidence="4">
        <text>O-phospho-L-threonyl-[protein] + H2O = L-threonyl-[protein] + phosphate</text>
        <dbReference type="Rhea" id="RHEA:47004"/>
        <dbReference type="Rhea" id="RHEA-COMP:11060"/>
        <dbReference type="Rhea" id="RHEA-COMP:11605"/>
        <dbReference type="ChEBI" id="CHEBI:15377"/>
        <dbReference type="ChEBI" id="CHEBI:30013"/>
        <dbReference type="ChEBI" id="CHEBI:43474"/>
        <dbReference type="ChEBI" id="CHEBI:61977"/>
        <dbReference type="EC" id="3.1.3.16"/>
    </reaction>
</comment>
<feature type="compositionally biased region" description="Low complexity" evidence="5">
    <location>
        <begin position="1"/>
        <end position="20"/>
    </location>
</feature>
<protein>
    <recommendedName>
        <fullName evidence="4">Serine/threonine-protein phosphatase</fullName>
        <ecNumber evidence="4">3.1.3.16</ecNumber>
    </recommendedName>
</protein>
<keyword evidence="8" id="KW-1185">Reference proteome</keyword>
<accession>A0A8K0E7G7</accession>
<proteinExistence type="inferred from homology"/>
<dbReference type="Pfam" id="PF00149">
    <property type="entry name" value="Metallophos"/>
    <property type="match status" value="1"/>
</dbReference>
<feature type="compositionally biased region" description="Low complexity" evidence="5">
    <location>
        <begin position="30"/>
        <end position="42"/>
    </location>
</feature>
<organism evidence="7 8">
    <name type="scientific">Rhamnella rubrinervis</name>
    <dbReference type="NCBI Taxonomy" id="2594499"/>
    <lineage>
        <taxon>Eukaryota</taxon>
        <taxon>Viridiplantae</taxon>
        <taxon>Streptophyta</taxon>
        <taxon>Embryophyta</taxon>
        <taxon>Tracheophyta</taxon>
        <taxon>Spermatophyta</taxon>
        <taxon>Magnoliopsida</taxon>
        <taxon>eudicotyledons</taxon>
        <taxon>Gunneridae</taxon>
        <taxon>Pentapetalae</taxon>
        <taxon>rosids</taxon>
        <taxon>fabids</taxon>
        <taxon>Rosales</taxon>
        <taxon>Rhamnaceae</taxon>
        <taxon>rhamnoid group</taxon>
        <taxon>Rhamneae</taxon>
        <taxon>Rhamnella</taxon>
    </lineage>
</organism>
<comment type="caution">
    <text evidence="7">The sequence shown here is derived from an EMBL/GenBank/DDBJ whole genome shotgun (WGS) entry which is preliminary data.</text>
</comment>
<dbReference type="FunFam" id="3.60.21.10:FF:000064">
    <property type="entry name" value="Serine/threonine-protein phosphatase"/>
    <property type="match status" value="1"/>
</dbReference>
<keyword evidence="2" id="KW-0479">Metal-binding</keyword>
<evidence type="ECO:0000256" key="2">
    <source>
        <dbReference type="ARBA" id="ARBA00022723"/>
    </source>
</evidence>
<feature type="domain" description="Serine/threonine specific protein phosphatases" evidence="6">
    <location>
        <begin position="179"/>
        <end position="184"/>
    </location>
</feature>
<dbReference type="PANTHER" id="PTHR45668:SF9">
    <property type="entry name" value="SERINE_THREONINE-PROTEIN PHOSPHATASE 7"/>
    <property type="match status" value="1"/>
</dbReference>
<keyword evidence="4" id="KW-0378">Hydrolase</keyword>
<dbReference type="PROSITE" id="PS00125">
    <property type="entry name" value="SER_THR_PHOSPHATASE"/>
    <property type="match status" value="1"/>
</dbReference>
<dbReference type="GO" id="GO:0046872">
    <property type="term" value="F:metal ion binding"/>
    <property type="evidence" value="ECO:0007669"/>
    <property type="project" value="UniProtKB-KW"/>
</dbReference>
<evidence type="ECO:0000256" key="5">
    <source>
        <dbReference type="SAM" id="MobiDB-lite"/>
    </source>
</evidence>
<dbReference type="InterPro" id="IPR006186">
    <property type="entry name" value="Ser/Thr-sp_prot-phosphatase"/>
</dbReference>
<sequence length="448" mass="49681">MSSLPETEAAESSPSSSAAADVVTCSEDNPSQSPSSSMSPQPVELPLSWPSNGNLNLEWIQNLMSTLEWSSRNIPPSEFSSVLPVEVFDCLVLRASKLLHKEPNCVRIDPSDSDSVVVVGDVHGQLHDVLSLLGDAGFPAQNRFFIFNGDYVDRGAWGLETFLLLLACKIFMPQRIYLLRGNHESKYCTSVYGFEKEVLTKYGDKGKHVYRKCLGCFEGLPLTTIIAGRVFTAHGGLFRSVTVTPSKRPKGKKNRKISSNLEPIPSSLGTLDELSRARRSVLDPPWEGLNLIPGDVLWSDPSMKPGLSPNKERGIGLLWGPDCTEDFLKKFNLKLIIRSHEGPDAREKRPEFAGMDEGYTIDHVVESGKLITLFSAPDYPQFQASEDRYNNKGAYIVLEPPTFDDPVFHSFGAVTPRPKVNAYYNYEEVIDSDEELDMASMTTNSVHD</sequence>
<dbReference type="InterPro" id="IPR029052">
    <property type="entry name" value="Metallo-depent_PP-like"/>
</dbReference>
<reference evidence="7" key="1">
    <citation type="submission" date="2020-03" db="EMBL/GenBank/DDBJ databases">
        <title>A high-quality chromosome-level genome assembly of a woody plant with both climbing and erect habits, Rhamnella rubrinervis.</title>
        <authorList>
            <person name="Lu Z."/>
            <person name="Yang Y."/>
            <person name="Zhu X."/>
            <person name="Sun Y."/>
        </authorList>
    </citation>
    <scope>NUCLEOTIDE SEQUENCE</scope>
    <source>
        <strain evidence="7">BYM</strain>
        <tissue evidence="7">Leaf</tissue>
    </source>
</reference>